<feature type="region of interest" description="Disordered" evidence="1">
    <location>
        <begin position="179"/>
        <end position="208"/>
    </location>
</feature>
<comment type="caution">
    <text evidence="2">The sequence shown here is derived from an EMBL/GenBank/DDBJ whole genome shotgun (WGS) entry which is preliminary data.</text>
</comment>
<dbReference type="Proteomes" id="UP000311919">
    <property type="component" value="Unassembled WGS sequence"/>
</dbReference>
<gene>
    <name evidence="2" type="ORF">EWB00_003094</name>
</gene>
<dbReference type="OrthoDB" id="6245525at2759"/>
<name>A0A4Z2D9Z1_SCHJA</name>
<evidence type="ECO:0000313" key="2">
    <source>
        <dbReference type="EMBL" id="TNN13304.1"/>
    </source>
</evidence>
<evidence type="ECO:0000256" key="1">
    <source>
        <dbReference type="SAM" id="MobiDB-lite"/>
    </source>
</evidence>
<feature type="compositionally biased region" description="Basic and acidic residues" evidence="1">
    <location>
        <begin position="199"/>
        <end position="208"/>
    </location>
</feature>
<organism evidence="2 3">
    <name type="scientific">Schistosoma japonicum</name>
    <name type="common">Blood fluke</name>
    <dbReference type="NCBI Taxonomy" id="6182"/>
    <lineage>
        <taxon>Eukaryota</taxon>
        <taxon>Metazoa</taxon>
        <taxon>Spiralia</taxon>
        <taxon>Lophotrochozoa</taxon>
        <taxon>Platyhelminthes</taxon>
        <taxon>Trematoda</taxon>
        <taxon>Digenea</taxon>
        <taxon>Strigeidida</taxon>
        <taxon>Schistosomatoidea</taxon>
        <taxon>Schistosomatidae</taxon>
        <taxon>Schistosoma</taxon>
    </lineage>
</organism>
<sequence length="208" mass="23583">MQNGSNDNATSKNVSVWKSHKRRRKAKRSGDVVQCLPEDVSETPAESHICSTKRIIFNEDGEMQNLYAADNWELSNCNRRAKKRSGYVTFTNIYSKQRFTSPECPSSDFKNSCFNTVPDAVPEFSLETPVKHKKDQHLEVAIYSFPNNYETVIKYWYGTFQTLHLLPNPSENQNVDSYYSEAEKTPSIAADSPPSSTSLHEEHAGSCT</sequence>
<evidence type="ECO:0000313" key="3">
    <source>
        <dbReference type="Proteomes" id="UP000311919"/>
    </source>
</evidence>
<dbReference type="AlphaFoldDB" id="A0A4Z2D9Z1"/>
<feature type="compositionally biased region" description="Polar residues" evidence="1">
    <location>
        <begin position="1"/>
        <end position="16"/>
    </location>
</feature>
<reference evidence="2 3" key="1">
    <citation type="submission" date="2019-03" db="EMBL/GenBank/DDBJ databases">
        <title>An improved genome assembly of the fluke Schistosoma japonicum.</title>
        <authorList>
            <person name="Hu W."/>
            <person name="Luo F."/>
            <person name="Yin M."/>
            <person name="Mo X."/>
            <person name="Sun C."/>
            <person name="Wu Q."/>
            <person name="Zhu B."/>
            <person name="Xiang M."/>
            <person name="Wang J."/>
            <person name="Wang Y."/>
            <person name="Zhang T."/>
            <person name="Xu B."/>
            <person name="Zheng H."/>
            <person name="Feng Z."/>
        </authorList>
    </citation>
    <scope>NUCLEOTIDE SEQUENCE [LARGE SCALE GENOMIC DNA]</scope>
    <source>
        <strain evidence="2">HuSjv2</strain>
        <tissue evidence="2">Worms</tissue>
    </source>
</reference>
<feature type="compositionally biased region" description="Basic residues" evidence="1">
    <location>
        <begin position="18"/>
        <end position="27"/>
    </location>
</feature>
<protein>
    <submittedName>
        <fullName evidence="2">Uncharacterized protein</fullName>
    </submittedName>
</protein>
<feature type="region of interest" description="Disordered" evidence="1">
    <location>
        <begin position="1"/>
        <end position="31"/>
    </location>
</feature>
<keyword evidence="3" id="KW-1185">Reference proteome</keyword>
<proteinExistence type="predicted"/>
<accession>A0A4Z2D9Z1</accession>
<dbReference type="EMBL" id="SKCS01000197">
    <property type="protein sequence ID" value="TNN13304.1"/>
    <property type="molecule type" value="Genomic_DNA"/>
</dbReference>